<dbReference type="SUPFAM" id="SSF52540">
    <property type="entry name" value="P-loop containing nucleoside triphosphate hydrolases"/>
    <property type="match status" value="1"/>
</dbReference>
<dbReference type="EC" id="7.1.2.2" evidence="4"/>
<dbReference type="STRING" id="33114.A0A2G2V6Z5"/>
<name>A0A2G2V6Z5_CAPBA</name>
<comment type="similarity">
    <text evidence="3">Belongs to the ATPase alpha/beta chains family.</text>
</comment>
<organism evidence="16 17">
    <name type="scientific">Capsicum baccatum</name>
    <name type="common">Peruvian pepper</name>
    <dbReference type="NCBI Taxonomy" id="33114"/>
    <lineage>
        <taxon>Eukaryota</taxon>
        <taxon>Viridiplantae</taxon>
        <taxon>Streptophyta</taxon>
        <taxon>Embryophyta</taxon>
        <taxon>Tracheophyta</taxon>
        <taxon>Spermatophyta</taxon>
        <taxon>Magnoliopsida</taxon>
        <taxon>eudicotyledons</taxon>
        <taxon>Gunneridae</taxon>
        <taxon>Pentapetalae</taxon>
        <taxon>asterids</taxon>
        <taxon>lamiids</taxon>
        <taxon>Solanales</taxon>
        <taxon>Solanaceae</taxon>
        <taxon>Solanoideae</taxon>
        <taxon>Capsiceae</taxon>
        <taxon>Capsicum</taxon>
    </lineage>
</organism>
<dbReference type="Gene3D" id="3.40.50.300">
    <property type="entry name" value="P-loop containing nucleotide triphosphate hydrolases"/>
    <property type="match status" value="1"/>
</dbReference>
<evidence type="ECO:0000256" key="15">
    <source>
        <dbReference type="ARBA" id="ARBA00048383"/>
    </source>
</evidence>
<comment type="caution">
    <text evidence="16">The sequence shown here is derived from an EMBL/GenBank/DDBJ whole genome shotgun (WGS) entry which is preliminary data.</text>
</comment>
<dbReference type="Proteomes" id="UP000224567">
    <property type="component" value="Unassembled WGS sequence"/>
</dbReference>
<dbReference type="GO" id="GO:0005789">
    <property type="term" value="C:endoplasmic reticulum membrane"/>
    <property type="evidence" value="ECO:0007669"/>
    <property type="project" value="UniProtKB-SubCell"/>
</dbReference>
<keyword evidence="8" id="KW-0547">Nucleotide-binding</keyword>
<reference evidence="17" key="2">
    <citation type="journal article" date="2017" name="J. Anim. Genet.">
        <title>Multiple reference genome sequences of hot pepper reveal the massive evolution of plant disease resistance genes by retroduplication.</title>
        <authorList>
            <person name="Kim S."/>
            <person name="Park J."/>
            <person name="Yeom S.-I."/>
            <person name="Kim Y.-M."/>
            <person name="Seo E."/>
            <person name="Kim K.-T."/>
            <person name="Kim M.-S."/>
            <person name="Lee J.M."/>
            <person name="Cheong K."/>
            <person name="Shin H.-S."/>
            <person name="Kim S.-B."/>
            <person name="Han K."/>
            <person name="Lee J."/>
            <person name="Park M."/>
            <person name="Lee H.-A."/>
            <person name="Lee H.-Y."/>
            <person name="Lee Y."/>
            <person name="Oh S."/>
            <person name="Lee J.H."/>
            <person name="Choi E."/>
            <person name="Choi E."/>
            <person name="Lee S.E."/>
            <person name="Jeon J."/>
            <person name="Kim H."/>
            <person name="Choi G."/>
            <person name="Song H."/>
            <person name="Lee J."/>
            <person name="Lee S.-C."/>
            <person name="Kwon J.-K."/>
            <person name="Lee H.-Y."/>
            <person name="Koo N."/>
            <person name="Hong Y."/>
            <person name="Kim R.W."/>
            <person name="Kang W.-H."/>
            <person name="Huh J.H."/>
            <person name="Kang B.-C."/>
            <person name="Yang T.-J."/>
            <person name="Lee Y.-H."/>
            <person name="Bennetzen J.L."/>
            <person name="Choi D."/>
        </authorList>
    </citation>
    <scope>NUCLEOTIDE SEQUENCE [LARGE SCALE GENOMIC DNA]</scope>
    <source>
        <strain evidence="17">cv. PBC81</strain>
    </source>
</reference>
<evidence type="ECO:0000256" key="11">
    <source>
        <dbReference type="ARBA" id="ARBA00022840"/>
    </source>
</evidence>
<dbReference type="PANTHER" id="PTHR15184:SF80">
    <property type="entry name" value="ATP SYNTHASE SUBUNIT BETA-1, MITOCHONDRIAL-RELATED"/>
    <property type="match status" value="1"/>
</dbReference>
<dbReference type="GO" id="GO:0005739">
    <property type="term" value="C:mitochondrion"/>
    <property type="evidence" value="ECO:0007669"/>
    <property type="project" value="GOC"/>
</dbReference>
<keyword evidence="17" id="KW-1185">Reference proteome</keyword>
<reference evidence="16 17" key="1">
    <citation type="journal article" date="2017" name="Genome Biol.">
        <title>New reference genome sequences of hot pepper reveal the massive evolution of plant disease-resistance genes by retroduplication.</title>
        <authorList>
            <person name="Kim S."/>
            <person name="Park J."/>
            <person name="Yeom S.I."/>
            <person name="Kim Y.M."/>
            <person name="Seo E."/>
            <person name="Kim K.T."/>
            <person name="Kim M.S."/>
            <person name="Lee J.M."/>
            <person name="Cheong K."/>
            <person name="Shin H.S."/>
            <person name="Kim S.B."/>
            <person name="Han K."/>
            <person name="Lee J."/>
            <person name="Park M."/>
            <person name="Lee H.A."/>
            <person name="Lee H.Y."/>
            <person name="Lee Y."/>
            <person name="Oh S."/>
            <person name="Lee J.H."/>
            <person name="Choi E."/>
            <person name="Choi E."/>
            <person name="Lee S.E."/>
            <person name="Jeon J."/>
            <person name="Kim H."/>
            <person name="Choi G."/>
            <person name="Song H."/>
            <person name="Lee J."/>
            <person name="Lee S.C."/>
            <person name="Kwon J.K."/>
            <person name="Lee H.Y."/>
            <person name="Koo N."/>
            <person name="Hong Y."/>
            <person name="Kim R.W."/>
            <person name="Kang W.H."/>
            <person name="Huh J.H."/>
            <person name="Kang B.C."/>
            <person name="Yang T.J."/>
            <person name="Lee Y.H."/>
            <person name="Bennetzen J.L."/>
            <person name="Choi D."/>
        </authorList>
    </citation>
    <scope>NUCLEOTIDE SEQUENCE [LARGE SCALE GENOMIC DNA]</scope>
    <source>
        <strain evidence="17">cv. PBC81</strain>
    </source>
</reference>
<proteinExistence type="inferred from homology"/>
<comment type="pathway">
    <text evidence="2">Glycolipid biosynthesis; glycosylphosphatidylinositol-anchor biosynthesis.</text>
</comment>
<accession>A0A2G2V6Z5</accession>
<evidence type="ECO:0000256" key="13">
    <source>
        <dbReference type="ARBA" id="ARBA00023065"/>
    </source>
</evidence>
<protein>
    <recommendedName>
        <fullName evidence="4">H(+)-transporting two-sector ATPase</fullName>
        <ecNumber evidence="4">7.1.2.2</ecNumber>
    </recommendedName>
</protein>
<comment type="catalytic activity">
    <reaction evidence="15">
        <text>ATP + H2O + 4 H(+)(in) = ADP + phosphate + 5 H(+)(out)</text>
        <dbReference type="Rhea" id="RHEA:57720"/>
        <dbReference type="ChEBI" id="CHEBI:15377"/>
        <dbReference type="ChEBI" id="CHEBI:15378"/>
        <dbReference type="ChEBI" id="CHEBI:30616"/>
        <dbReference type="ChEBI" id="CHEBI:43474"/>
        <dbReference type="ChEBI" id="CHEBI:456216"/>
        <dbReference type="EC" id="7.1.2.2"/>
    </reaction>
</comment>
<sequence>MELDVPGLVACPKEGLSDPINYYLPAVCVFGSSWTDWHKIFARTKANESTDYMICLPTHGVVSGVWFGVWPMALDWESPWQNMVRTIAMDGTEGLVRGQRVLNTGSPITVSNQNSLIPFLLQIQIYGLLFLSVDPCILGRITNVIGETIDERSPITTNHFLPIHCEAPAFVEQASEQQILVTGIKVRLLIFLVHTKEEEKLGCVVVLVSVKLCLLWNWLTMSQKHMIGLLDSTGDFSVFAGVGERNQEAKDYFSSYLIIDILAVLPLPQWNDNMTAGSNYVTVSKPTYDGEANTQFLNSSCPP</sequence>
<dbReference type="InterPro" id="IPR036121">
    <property type="entry name" value="ATPase_F1/V1/A1_a/bsu_N_sf"/>
</dbReference>
<evidence type="ECO:0000256" key="1">
    <source>
        <dbReference type="ARBA" id="ARBA00004477"/>
    </source>
</evidence>
<dbReference type="InterPro" id="IPR050053">
    <property type="entry name" value="ATPase_alpha/beta_chains"/>
</dbReference>
<keyword evidence="5" id="KW-0813">Transport</keyword>
<dbReference type="UniPathway" id="UPA00196"/>
<dbReference type="EMBL" id="MLFT02000194">
    <property type="protein sequence ID" value="PHT28737.1"/>
    <property type="molecule type" value="Genomic_DNA"/>
</dbReference>
<dbReference type="Gene3D" id="2.40.10.170">
    <property type="match status" value="1"/>
</dbReference>
<evidence type="ECO:0000313" key="17">
    <source>
        <dbReference type="Proteomes" id="UP000224567"/>
    </source>
</evidence>
<keyword evidence="11" id="KW-0067">ATP-binding</keyword>
<keyword evidence="12" id="KW-1133">Transmembrane helix</keyword>
<dbReference type="OrthoDB" id="17366at2759"/>
<evidence type="ECO:0000256" key="9">
    <source>
        <dbReference type="ARBA" id="ARBA00022781"/>
    </source>
</evidence>
<keyword evidence="7" id="KW-0812">Transmembrane</keyword>
<dbReference type="GO" id="GO:0042776">
    <property type="term" value="P:proton motive force-driven mitochondrial ATP synthesis"/>
    <property type="evidence" value="ECO:0007669"/>
    <property type="project" value="TreeGrafter"/>
</dbReference>
<evidence type="ECO:0000256" key="5">
    <source>
        <dbReference type="ARBA" id="ARBA00022448"/>
    </source>
</evidence>
<evidence type="ECO:0000256" key="12">
    <source>
        <dbReference type="ARBA" id="ARBA00022989"/>
    </source>
</evidence>
<gene>
    <name evidence="16" type="ORF">CQW23_31664</name>
</gene>
<dbReference type="InterPro" id="IPR027417">
    <property type="entry name" value="P-loop_NTPase"/>
</dbReference>
<evidence type="ECO:0000256" key="6">
    <source>
        <dbReference type="ARBA" id="ARBA00022502"/>
    </source>
</evidence>
<evidence type="ECO:0000313" key="16">
    <source>
        <dbReference type="EMBL" id="PHT28737.1"/>
    </source>
</evidence>
<dbReference type="AlphaFoldDB" id="A0A2G2V6Z5"/>
<comment type="subcellular location">
    <subcellularLocation>
        <location evidence="1">Endoplasmic reticulum membrane</location>
        <topology evidence="1">Multi-pass membrane protein</topology>
    </subcellularLocation>
</comment>
<dbReference type="GO" id="GO:0046933">
    <property type="term" value="F:proton-transporting ATP synthase activity, rotational mechanism"/>
    <property type="evidence" value="ECO:0007669"/>
    <property type="project" value="TreeGrafter"/>
</dbReference>
<evidence type="ECO:0000256" key="2">
    <source>
        <dbReference type="ARBA" id="ARBA00004687"/>
    </source>
</evidence>
<dbReference type="SUPFAM" id="SSF50615">
    <property type="entry name" value="N-terminal domain of alpha and beta subunits of F1 ATP synthase"/>
    <property type="match status" value="1"/>
</dbReference>
<dbReference type="PANTHER" id="PTHR15184">
    <property type="entry name" value="ATP SYNTHASE"/>
    <property type="match status" value="1"/>
</dbReference>
<evidence type="ECO:0000256" key="14">
    <source>
        <dbReference type="ARBA" id="ARBA00023136"/>
    </source>
</evidence>
<dbReference type="GO" id="GO:0006506">
    <property type="term" value="P:GPI anchor biosynthetic process"/>
    <property type="evidence" value="ECO:0007669"/>
    <property type="project" value="UniProtKB-UniPathway"/>
</dbReference>
<evidence type="ECO:0000256" key="4">
    <source>
        <dbReference type="ARBA" id="ARBA00012473"/>
    </source>
</evidence>
<evidence type="ECO:0000256" key="10">
    <source>
        <dbReference type="ARBA" id="ARBA00022824"/>
    </source>
</evidence>
<dbReference type="InterPro" id="IPR009580">
    <property type="entry name" value="GPI_biosynthesis_protein_Pig-F"/>
</dbReference>
<dbReference type="Pfam" id="PF06699">
    <property type="entry name" value="PIG-F"/>
    <property type="match status" value="1"/>
</dbReference>
<keyword evidence="9" id="KW-0375">Hydrogen ion transport</keyword>
<evidence type="ECO:0000256" key="7">
    <source>
        <dbReference type="ARBA" id="ARBA00022692"/>
    </source>
</evidence>
<dbReference type="GO" id="GO:0005524">
    <property type="term" value="F:ATP binding"/>
    <property type="evidence" value="ECO:0007669"/>
    <property type="project" value="UniProtKB-KW"/>
</dbReference>
<evidence type="ECO:0000256" key="8">
    <source>
        <dbReference type="ARBA" id="ARBA00022741"/>
    </source>
</evidence>
<evidence type="ECO:0000256" key="3">
    <source>
        <dbReference type="ARBA" id="ARBA00008936"/>
    </source>
</evidence>
<keyword evidence="10" id="KW-0256">Endoplasmic reticulum</keyword>
<keyword evidence="14" id="KW-0472">Membrane</keyword>
<keyword evidence="6" id="KW-0337">GPI-anchor biosynthesis</keyword>
<keyword evidence="13" id="KW-0406">Ion transport</keyword>